<protein>
    <submittedName>
        <fullName evidence="1">Glycosyl transferase group 1</fullName>
    </submittedName>
</protein>
<evidence type="ECO:0000313" key="1">
    <source>
        <dbReference type="EMBL" id="KKS89967.1"/>
    </source>
</evidence>
<reference evidence="1 2" key="1">
    <citation type="journal article" date="2015" name="Nature">
        <title>rRNA introns, odd ribosomes, and small enigmatic genomes across a large radiation of phyla.</title>
        <authorList>
            <person name="Brown C.T."/>
            <person name="Hug L.A."/>
            <person name="Thomas B.C."/>
            <person name="Sharon I."/>
            <person name="Castelle C.J."/>
            <person name="Singh A."/>
            <person name="Wilkins M.J."/>
            <person name="Williams K.H."/>
            <person name="Banfield J.F."/>
        </authorList>
    </citation>
    <scope>NUCLEOTIDE SEQUENCE [LARGE SCALE GENOMIC DNA]</scope>
</reference>
<gene>
    <name evidence="1" type="ORF">UV66_C0011G0005</name>
</gene>
<dbReference type="GO" id="GO:0016740">
    <property type="term" value="F:transferase activity"/>
    <property type="evidence" value="ECO:0007669"/>
    <property type="project" value="UniProtKB-KW"/>
</dbReference>
<dbReference type="AlphaFoldDB" id="A0A0G1CWY4"/>
<dbReference type="EMBL" id="LCFI01000011">
    <property type="protein sequence ID" value="KKS89967.1"/>
    <property type="molecule type" value="Genomic_DNA"/>
</dbReference>
<dbReference type="Proteomes" id="UP000034669">
    <property type="component" value="Unassembled WGS sequence"/>
</dbReference>
<comment type="caution">
    <text evidence="1">The sequence shown here is derived from an EMBL/GenBank/DDBJ whole genome shotgun (WGS) entry which is preliminary data.</text>
</comment>
<accession>A0A0G1CWY4</accession>
<keyword evidence="1" id="KW-0808">Transferase</keyword>
<name>A0A0G1CWY4_9BACT</name>
<proteinExistence type="predicted"/>
<evidence type="ECO:0000313" key="2">
    <source>
        <dbReference type="Proteomes" id="UP000034669"/>
    </source>
</evidence>
<organism evidence="1 2">
    <name type="scientific">Candidatus Woesebacteria bacterium GW2011_GWA1_43_12</name>
    <dbReference type="NCBI Taxonomy" id="1618557"/>
    <lineage>
        <taxon>Bacteria</taxon>
        <taxon>Candidatus Woeseibacteriota</taxon>
    </lineage>
</organism>
<sequence>MRVALVHDYLNEYGGAERVLEALVELWPDAPIYTAFAVPGSSAAKAFADKKIITSWFQNIPFYNKLYSPLRFFIPSVLQQTI</sequence>